<accession>A0A9X1MHG7</accession>
<dbReference type="Proteomes" id="UP001139158">
    <property type="component" value="Unassembled WGS sequence"/>
</dbReference>
<evidence type="ECO:0000256" key="1">
    <source>
        <dbReference type="SAM" id="MobiDB-lite"/>
    </source>
</evidence>
<organism evidence="2 3">
    <name type="scientific">Arthrobacter caoxuetaonis</name>
    <dbReference type="NCBI Taxonomy" id="2886935"/>
    <lineage>
        <taxon>Bacteria</taxon>
        <taxon>Bacillati</taxon>
        <taxon>Actinomycetota</taxon>
        <taxon>Actinomycetes</taxon>
        <taxon>Micrococcales</taxon>
        <taxon>Micrococcaceae</taxon>
        <taxon>Arthrobacter</taxon>
    </lineage>
</organism>
<dbReference type="EMBL" id="JAJFZV010000018">
    <property type="protein sequence ID" value="MCC3299432.1"/>
    <property type="molecule type" value="Genomic_DNA"/>
</dbReference>
<dbReference type="RefSeq" id="WP_227897419.1">
    <property type="nucleotide sequence ID" value="NZ_CP099467.1"/>
</dbReference>
<feature type="compositionally biased region" description="Basic residues" evidence="1">
    <location>
        <begin position="11"/>
        <end position="20"/>
    </location>
</feature>
<name>A0A9X1MHG7_9MICC</name>
<sequence>MSTVMDTPRVRGGRGFHRTRPQPLAPVGFAIGGHRFETSGRDLWVTPAGRQRVDRIKVTRSSVSRSAAQGYPPALVWPPNGPERTLEELTAAARYWTVWSTTEDYARFPEVGLEKWLRHLEA</sequence>
<feature type="region of interest" description="Disordered" evidence="1">
    <location>
        <begin position="1"/>
        <end position="23"/>
    </location>
</feature>
<evidence type="ECO:0000313" key="3">
    <source>
        <dbReference type="Proteomes" id="UP001139158"/>
    </source>
</evidence>
<protein>
    <submittedName>
        <fullName evidence="2">Uncharacterized protein</fullName>
    </submittedName>
</protein>
<reference evidence="2" key="1">
    <citation type="submission" date="2021-10" db="EMBL/GenBank/DDBJ databases">
        <title>Novel species in genus Arthrobacter.</title>
        <authorList>
            <person name="Liu Y."/>
        </authorList>
    </citation>
    <scope>NUCLEOTIDE SEQUENCE</scope>
    <source>
        <strain evidence="2">Zg-Y453</strain>
    </source>
</reference>
<evidence type="ECO:0000313" key="2">
    <source>
        <dbReference type="EMBL" id="MCC3299432.1"/>
    </source>
</evidence>
<keyword evidence="3" id="KW-1185">Reference proteome</keyword>
<proteinExistence type="predicted"/>
<dbReference type="AlphaFoldDB" id="A0A9X1MHG7"/>
<gene>
    <name evidence="2" type="ORF">LJ757_16690</name>
</gene>
<comment type="caution">
    <text evidence="2">The sequence shown here is derived from an EMBL/GenBank/DDBJ whole genome shotgun (WGS) entry which is preliminary data.</text>
</comment>